<proteinExistence type="predicted"/>
<dbReference type="Proteomes" id="UP000195024">
    <property type="component" value="Unassembled WGS sequence"/>
</dbReference>
<dbReference type="InterPro" id="IPR008928">
    <property type="entry name" value="6-hairpin_glycosidase_sf"/>
</dbReference>
<sequence>MLVQTRNKLSILKDILDTTGMETERKTAIITTGENKERGKTMEFYGKNISQLWNNIVTAYQTNQWDKNAYLRVDLVTEEEKIDFEFLNQKLKKIKRNNYIDFNVRFDGIRKRSFLKEELVGNAIIKPANTHIVGKNHPNLQIDPQNFRGYVKRKYNREEVDLSYLARSNVYLFKTKAYYIENNQVIKLEDYGNGNQVRRITEESLNEVTDTVIKEGSKYLKGQLTANGQFIYGYYPCYDQLIKGYNSVRHFSSLYALIEAAEYFSDHEMLLEAEKGLAWGIENLTTNEQGYFLVKDFFNKEIEYKLGAQATAILAIAKYIQVSEDGFYKKYLKQLVDTISRKFLSIDNQTIHVLDKQLAVKEHFRIIYYDGEALFSLLRAYEILNDPKIFSTCEILMEHFVTEDYQKYHDHWLSYATNEMLKHKQKIEYYRFGIKNALENINFIEQRDTAYPTMLELLVAASKMMWKLEHSELKNELFNTQNDFIEVKERIDTVMKKRVSHEIKTGVMFPEYALFFKKPVTISYGYFARHDRFRMRIDDAEHFLSGLINYQSHYKKE</sequence>
<dbReference type="GO" id="GO:0005975">
    <property type="term" value="P:carbohydrate metabolic process"/>
    <property type="evidence" value="ECO:0007669"/>
    <property type="project" value="InterPro"/>
</dbReference>
<evidence type="ECO:0000313" key="1">
    <source>
        <dbReference type="EMBL" id="OTP26729.1"/>
    </source>
</evidence>
<name>A0A242KXZ7_ENTMU</name>
<evidence type="ECO:0008006" key="3">
    <source>
        <dbReference type="Google" id="ProtNLM"/>
    </source>
</evidence>
<dbReference type="SUPFAM" id="SSF48208">
    <property type="entry name" value="Six-hairpin glycosidases"/>
    <property type="match status" value="1"/>
</dbReference>
<organism evidence="1 2">
    <name type="scientific">Enterococcus mundtii</name>
    <dbReference type="NCBI Taxonomy" id="53346"/>
    <lineage>
        <taxon>Bacteria</taxon>
        <taxon>Bacillati</taxon>
        <taxon>Bacillota</taxon>
        <taxon>Bacilli</taxon>
        <taxon>Lactobacillales</taxon>
        <taxon>Enterococcaceae</taxon>
        <taxon>Enterococcus</taxon>
    </lineage>
</organism>
<dbReference type="AlphaFoldDB" id="A0A242KXZ7"/>
<dbReference type="EMBL" id="NGMS01000001">
    <property type="protein sequence ID" value="OTP26729.1"/>
    <property type="molecule type" value="Genomic_DNA"/>
</dbReference>
<gene>
    <name evidence="1" type="ORF">A5802_000446</name>
</gene>
<evidence type="ECO:0000313" key="2">
    <source>
        <dbReference type="Proteomes" id="UP000195024"/>
    </source>
</evidence>
<comment type="caution">
    <text evidence="1">The sequence shown here is derived from an EMBL/GenBank/DDBJ whole genome shotgun (WGS) entry which is preliminary data.</text>
</comment>
<accession>A0A242KXZ7</accession>
<dbReference type="RefSeq" id="WP_086334453.1">
    <property type="nucleotide sequence ID" value="NZ_JAAAJW010000005.1"/>
</dbReference>
<protein>
    <recommendedName>
        <fullName evidence="3">Glycosyl transferase family 1</fullName>
    </recommendedName>
</protein>
<reference evidence="1 2" key="1">
    <citation type="submission" date="2017-05" db="EMBL/GenBank/DDBJ databases">
        <title>The Genome Sequence of Enterococcus mundtii 6B1_DIV0119.</title>
        <authorList>
            <consortium name="The Broad Institute Genomics Platform"/>
            <consortium name="The Broad Institute Genomic Center for Infectious Diseases"/>
            <person name="Earl A."/>
            <person name="Manson A."/>
            <person name="Schwartman J."/>
            <person name="Gilmore M."/>
            <person name="Abouelleil A."/>
            <person name="Cao P."/>
            <person name="Chapman S."/>
            <person name="Cusick C."/>
            <person name="Shea T."/>
            <person name="Young S."/>
            <person name="Neafsey D."/>
            <person name="Nusbaum C."/>
            <person name="Birren B."/>
        </authorList>
    </citation>
    <scope>NUCLEOTIDE SEQUENCE [LARGE SCALE GENOMIC DNA]</scope>
    <source>
        <strain evidence="1 2">6B1_DIV0119</strain>
    </source>
</reference>